<dbReference type="EnsemblPlants" id="Solyc11g013087.1.1">
    <property type="protein sequence ID" value="Solyc11g013087.1.1"/>
    <property type="gene ID" value="Solyc11g013087.1"/>
</dbReference>
<reference evidence="1" key="2">
    <citation type="submission" date="2019-01" db="UniProtKB">
        <authorList>
            <consortium name="EnsemblPlants"/>
        </authorList>
    </citation>
    <scope>IDENTIFICATION</scope>
    <source>
        <strain evidence="1">cv. Heinz 1706</strain>
    </source>
</reference>
<protein>
    <submittedName>
        <fullName evidence="1">Uncharacterized protein</fullName>
    </submittedName>
</protein>
<organism evidence="1">
    <name type="scientific">Solanum lycopersicum</name>
    <name type="common">Tomato</name>
    <name type="synonym">Lycopersicon esculentum</name>
    <dbReference type="NCBI Taxonomy" id="4081"/>
    <lineage>
        <taxon>Eukaryota</taxon>
        <taxon>Viridiplantae</taxon>
        <taxon>Streptophyta</taxon>
        <taxon>Embryophyta</taxon>
        <taxon>Tracheophyta</taxon>
        <taxon>Spermatophyta</taxon>
        <taxon>Magnoliopsida</taxon>
        <taxon>eudicotyledons</taxon>
        <taxon>Gunneridae</taxon>
        <taxon>Pentapetalae</taxon>
        <taxon>asterids</taxon>
        <taxon>lamiids</taxon>
        <taxon>Solanales</taxon>
        <taxon>Solanaceae</taxon>
        <taxon>Solanoideae</taxon>
        <taxon>Solaneae</taxon>
        <taxon>Solanum</taxon>
        <taxon>Solanum subgen. Lycopersicon</taxon>
    </lineage>
</organism>
<evidence type="ECO:0000313" key="2">
    <source>
        <dbReference type="Proteomes" id="UP000004994"/>
    </source>
</evidence>
<keyword evidence="2" id="KW-1185">Reference proteome</keyword>
<proteinExistence type="predicted"/>
<dbReference type="AlphaFoldDB" id="A0A3Q7JJW5"/>
<evidence type="ECO:0000313" key="1">
    <source>
        <dbReference type="EnsemblPlants" id="Solyc11g013087.1.1"/>
    </source>
</evidence>
<sequence>MLERKGERTWNYPFKHFDSITTEMNHNQYRSQYIDIQQVSHLYRSPLILQHPQCQESHSCLSVALECEETQDHEKIHHSLVMNCGKRFGKR</sequence>
<dbReference type="Proteomes" id="UP000004994">
    <property type="component" value="Chromosome 11"/>
</dbReference>
<accession>A0A3Q7JJW5</accession>
<reference evidence="1" key="1">
    <citation type="journal article" date="2012" name="Nature">
        <title>The tomato genome sequence provides insights into fleshy fruit evolution.</title>
        <authorList>
            <consortium name="Tomato Genome Consortium"/>
        </authorList>
    </citation>
    <scope>NUCLEOTIDE SEQUENCE [LARGE SCALE GENOMIC DNA]</scope>
    <source>
        <strain evidence="1">cv. Heinz 1706</strain>
    </source>
</reference>
<name>A0A3Q7JJW5_SOLLC</name>
<dbReference type="Gramene" id="Solyc11g013087.1.1">
    <property type="protein sequence ID" value="Solyc11g013087.1.1"/>
    <property type="gene ID" value="Solyc11g013087.1"/>
</dbReference>
<dbReference type="InParanoid" id="A0A3Q7JJW5"/>